<dbReference type="SUPFAM" id="SSF56601">
    <property type="entry name" value="beta-lactamase/transpeptidase-like"/>
    <property type="match status" value="1"/>
</dbReference>
<sequence>MMFDRRSAIAGAAALVAGACVPLETSNDGRLMSKLAILERALGGRLGVAFHDPLQRASLSYRGQERFPMCSTFKASLAALALSLEQEGKLDLSQRVTWTKSDLISHVPFTSTRIEEGATLRELAYAAQTVSDNLAANLLLDRVGGPAGLTAFWRRLGDDVSRLDRKETELNYVREGDVRDTTTPAAMARTLAAILSSGDKGPLTTEREAVLRQWMIESVTGLERVRAGLPPTWIAGDKTGTSGTPPGMGQVRGDIGFTLGPAETAIFFAVYHQSPVDAPIDGDKVDAVLAQVGEMLTVWTRQLYTIEVS</sequence>
<dbReference type="EC" id="3.5.2.6" evidence="3"/>
<feature type="domain" description="Beta-lactamase class A catalytic" evidence="4">
    <location>
        <begin position="47"/>
        <end position="271"/>
    </location>
</feature>
<organism evidence="5 6">
    <name type="scientific">Qipengyuania qiaonensis</name>
    <dbReference type="NCBI Taxonomy" id="2867240"/>
    <lineage>
        <taxon>Bacteria</taxon>
        <taxon>Pseudomonadati</taxon>
        <taxon>Pseudomonadota</taxon>
        <taxon>Alphaproteobacteria</taxon>
        <taxon>Sphingomonadales</taxon>
        <taxon>Erythrobacteraceae</taxon>
        <taxon>Qipengyuania</taxon>
    </lineage>
</organism>
<evidence type="ECO:0000256" key="3">
    <source>
        <dbReference type="ARBA" id="ARBA00012865"/>
    </source>
</evidence>
<dbReference type="PRINTS" id="PR00118">
    <property type="entry name" value="BLACTAMASEA"/>
</dbReference>
<comment type="similarity">
    <text evidence="2">Belongs to the class-A beta-lactamase family.</text>
</comment>
<reference evidence="5 6" key="1">
    <citation type="submission" date="2021-08" db="EMBL/GenBank/DDBJ databases">
        <title>Comparative Genomics Analysis of the Genus Qipengyuania Reveals Extensive Genetic Diversity and Metabolic Versatility, Including the Description of Fifteen Novel Species.</title>
        <authorList>
            <person name="Liu Y."/>
        </authorList>
    </citation>
    <scope>NUCLEOTIDE SEQUENCE [LARGE SCALE GENOMIC DNA]</scope>
    <source>
        <strain evidence="5 6">6D47A</strain>
    </source>
</reference>
<gene>
    <name evidence="5" type="primary">bla</name>
    <name evidence="5" type="ORF">K3174_15890</name>
</gene>
<comment type="catalytic activity">
    <reaction evidence="1">
        <text>a beta-lactam + H2O = a substituted beta-amino acid</text>
        <dbReference type="Rhea" id="RHEA:20401"/>
        <dbReference type="ChEBI" id="CHEBI:15377"/>
        <dbReference type="ChEBI" id="CHEBI:35627"/>
        <dbReference type="ChEBI" id="CHEBI:140347"/>
        <dbReference type="EC" id="3.5.2.6"/>
    </reaction>
</comment>
<dbReference type="RefSeq" id="WP_221560417.1">
    <property type="nucleotide sequence ID" value="NZ_JAIGNO010000017.1"/>
</dbReference>
<dbReference type="InterPro" id="IPR000871">
    <property type="entry name" value="Beta-lactam_class-A"/>
</dbReference>
<dbReference type="NCBIfam" id="NF033103">
    <property type="entry name" value="bla_class_A"/>
    <property type="match status" value="1"/>
</dbReference>
<dbReference type="Proteomes" id="UP000755104">
    <property type="component" value="Unassembled WGS sequence"/>
</dbReference>
<dbReference type="PANTHER" id="PTHR35333">
    <property type="entry name" value="BETA-LACTAMASE"/>
    <property type="match status" value="1"/>
</dbReference>
<dbReference type="InterPro" id="IPR045155">
    <property type="entry name" value="Beta-lactam_cat"/>
</dbReference>
<dbReference type="PROSITE" id="PS51257">
    <property type="entry name" value="PROKAR_LIPOPROTEIN"/>
    <property type="match status" value="1"/>
</dbReference>
<proteinExistence type="inferred from homology"/>
<accession>A0ABS7J9K8</accession>
<evidence type="ECO:0000256" key="2">
    <source>
        <dbReference type="ARBA" id="ARBA00009009"/>
    </source>
</evidence>
<evidence type="ECO:0000313" key="5">
    <source>
        <dbReference type="EMBL" id="MBX7484012.1"/>
    </source>
</evidence>
<evidence type="ECO:0000313" key="6">
    <source>
        <dbReference type="Proteomes" id="UP000755104"/>
    </source>
</evidence>
<dbReference type="Gene3D" id="3.40.710.10">
    <property type="entry name" value="DD-peptidase/beta-lactamase superfamily"/>
    <property type="match status" value="1"/>
</dbReference>
<dbReference type="Pfam" id="PF13354">
    <property type="entry name" value="Beta-lactamase2"/>
    <property type="match status" value="1"/>
</dbReference>
<name>A0ABS7J9K8_9SPHN</name>
<dbReference type="EMBL" id="JAIGNO010000017">
    <property type="protein sequence ID" value="MBX7484012.1"/>
    <property type="molecule type" value="Genomic_DNA"/>
</dbReference>
<protein>
    <recommendedName>
        <fullName evidence="3">beta-lactamase</fullName>
        <ecNumber evidence="3">3.5.2.6</ecNumber>
    </recommendedName>
</protein>
<dbReference type="InterPro" id="IPR012338">
    <property type="entry name" value="Beta-lactam/transpept-like"/>
</dbReference>
<evidence type="ECO:0000256" key="1">
    <source>
        <dbReference type="ARBA" id="ARBA00001526"/>
    </source>
</evidence>
<dbReference type="PANTHER" id="PTHR35333:SF3">
    <property type="entry name" value="BETA-LACTAMASE-TYPE TRANSPEPTIDASE FOLD CONTAINING PROTEIN"/>
    <property type="match status" value="1"/>
</dbReference>
<comment type="caution">
    <text evidence="5">The sequence shown here is derived from an EMBL/GenBank/DDBJ whole genome shotgun (WGS) entry which is preliminary data.</text>
</comment>
<keyword evidence="6" id="KW-1185">Reference proteome</keyword>
<evidence type="ECO:0000259" key="4">
    <source>
        <dbReference type="Pfam" id="PF13354"/>
    </source>
</evidence>